<protein>
    <submittedName>
        <fullName evidence="1">Calpastatin</fullName>
    </submittedName>
</protein>
<dbReference type="InterPro" id="IPR014937">
    <property type="entry name" value="DUF1810"/>
</dbReference>
<dbReference type="RefSeq" id="WP_229659691.1">
    <property type="nucleotide sequence ID" value="NZ_BMJI01000001.1"/>
</dbReference>
<dbReference type="Pfam" id="PF08837">
    <property type="entry name" value="DUF1810"/>
    <property type="match status" value="1"/>
</dbReference>
<keyword evidence="2" id="KW-1185">Reference proteome</keyword>
<evidence type="ECO:0000313" key="2">
    <source>
        <dbReference type="Proteomes" id="UP000597761"/>
    </source>
</evidence>
<accession>A0ABQ1NM23</accession>
<name>A0ABQ1NM23_9MICC</name>
<dbReference type="SUPFAM" id="SSF140736">
    <property type="entry name" value="Rv1873-like"/>
    <property type="match status" value="1"/>
</dbReference>
<dbReference type="Gene3D" id="1.25.40.380">
    <property type="entry name" value="Protein of unknown function DUF1810"/>
    <property type="match status" value="1"/>
</dbReference>
<sequence length="148" mass="16262">MTEIPSSLPADDPFDLDRFVRAQAGGTWETALAELERGRKTSHWMWFVFPQIEGLGRSPMAQRYAISSLEEARAYLSHPVLGPRLLRAAESVATAEGSAEEILGGIDAVKLRSSMTLFARADPGRDVFARVLQRCFDGEPDAATLARI</sequence>
<dbReference type="InterPro" id="IPR036287">
    <property type="entry name" value="Rv1873-like_sf"/>
</dbReference>
<gene>
    <name evidence="1" type="ORF">GCM10011512_04020</name>
</gene>
<comment type="caution">
    <text evidence="1">The sequence shown here is derived from an EMBL/GenBank/DDBJ whole genome shotgun (WGS) entry which is preliminary data.</text>
</comment>
<dbReference type="EMBL" id="BMJI01000001">
    <property type="protein sequence ID" value="GGC80451.1"/>
    <property type="molecule type" value="Genomic_DNA"/>
</dbReference>
<organism evidence="1 2">
    <name type="scientific">Tersicoccus solisilvae</name>
    <dbReference type="NCBI Taxonomy" id="1882339"/>
    <lineage>
        <taxon>Bacteria</taxon>
        <taxon>Bacillati</taxon>
        <taxon>Actinomycetota</taxon>
        <taxon>Actinomycetes</taxon>
        <taxon>Micrococcales</taxon>
        <taxon>Micrococcaceae</taxon>
        <taxon>Tersicoccus</taxon>
    </lineage>
</organism>
<dbReference type="PIRSF" id="PIRSF008546">
    <property type="entry name" value="UCP008546"/>
    <property type="match status" value="1"/>
</dbReference>
<proteinExistence type="predicted"/>
<evidence type="ECO:0000313" key="1">
    <source>
        <dbReference type="EMBL" id="GGC80451.1"/>
    </source>
</evidence>
<reference evidence="2" key="1">
    <citation type="journal article" date="2019" name="Int. J. Syst. Evol. Microbiol.">
        <title>The Global Catalogue of Microorganisms (GCM) 10K type strain sequencing project: providing services to taxonomists for standard genome sequencing and annotation.</title>
        <authorList>
            <consortium name="The Broad Institute Genomics Platform"/>
            <consortium name="The Broad Institute Genome Sequencing Center for Infectious Disease"/>
            <person name="Wu L."/>
            <person name="Ma J."/>
        </authorList>
    </citation>
    <scope>NUCLEOTIDE SEQUENCE [LARGE SCALE GENOMIC DNA]</scope>
    <source>
        <strain evidence="2">CGMCC 1.15480</strain>
    </source>
</reference>
<dbReference type="Proteomes" id="UP000597761">
    <property type="component" value="Unassembled WGS sequence"/>
</dbReference>